<evidence type="ECO:0000256" key="7">
    <source>
        <dbReference type="SAM" id="Coils"/>
    </source>
</evidence>
<dbReference type="PROSITE" id="PS51198">
    <property type="entry name" value="UVRD_HELICASE_ATP_BIND"/>
    <property type="match status" value="1"/>
</dbReference>
<dbReference type="EMBL" id="NRRV01000020">
    <property type="protein sequence ID" value="MBK1631031.1"/>
    <property type="molecule type" value="Genomic_DNA"/>
</dbReference>
<dbReference type="InterPro" id="IPR014016">
    <property type="entry name" value="UvrD-like_ATP-bd"/>
</dbReference>
<evidence type="ECO:0000256" key="1">
    <source>
        <dbReference type="ARBA" id="ARBA00022741"/>
    </source>
</evidence>
<feature type="coiled-coil region" evidence="7">
    <location>
        <begin position="579"/>
        <end position="611"/>
    </location>
</feature>
<evidence type="ECO:0000313" key="9">
    <source>
        <dbReference type="EMBL" id="MBK1631031.1"/>
    </source>
</evidence>
<dbReference type="Gene3D" id="1.25.40.20">
    <property type="entry name" value="Ankyrin repeat-containing domain"/>
    <property type="match status" value="1"/>
</dbReference>
<keyword evidence="10" id="KW-1185">Reference proteome</keyword>
<gene>
    <name evidence="9" type="ORF">CKO31_09815</name>
</gene>
<protein>
    <recommendedName>
        <fullName evidence="8">UvrD-like helicase ATP-binding domain-containing protein</fullName>
    </recommendedName>
</protein>
<dbReference type="InterPro" id="IPR039904">
    <property type="entry name" value="TRANK1"/>
</dbReference>
<keyword evidence="2 6" id="KW-0378">Hydrolase</keyword>
<organism evidence="9 10">
    <name type="scientific">Thiohalocapsa halophila</name>
    <dbReference type="NCBI Taxonomy" id="69359"/>
    <lineage>
        <taxon>Bacteria</taxon>
        <taxon>Pseudomonadati</taxon>
        <taxon>Pseudomonadota</taxon>
        <taxon>Gammaproteobacteria</taxon>
        <taxon>Chromatiales</taxon>
        <taxon>Chromatiaceae</taxon>
        <taxon>Thiohalocapsa</taxon>
    </lineage>
</organism>
<name>A0ABS1CI43_9GAMM</name>
<dbReference type="InterPro" id="IPR002110">
    <property type="entry name" value="Ankyrin_rpt"/>
</dbReference>
<keyword evidence="3 6" id="KW-0347">Helicase</keyword>
<evidence type="ECO:0000259" key="8">
    <source>
        <dbReference type="PROSITE" id="PS51198"/>
    </source>
</evidence>
<dbReference type="SUPFAM" id="SSF48403">
    <property type="entry name" value="Ankyrin repeat"/>
    <property type="match status" value="1"/>
</dbReference>
<sequence>MRILTYRGLDTAAIPGIDKLTDRLAADDFRSADVKKVGDNLYRARLDRSNRLLFSLYRHQGERCALLLEYIPSHAYEKSRFLARGVDIDEARIPAADAEAADAAPELPYLNPALPRFHLLDKVLSFDDDQEHIYQQPPPLVIIGSAGSGKTALTLEKMKDAAGDVLYVTRSPFLVQNARDLYYANGWQRDDQDVDFLSFREYLESIQVPDGKEITARAFAGWAARQRLPKALKDSQQLFEEFQGAITGADPAQAYLSRDAYLALGVKQSIYPQETRAEVYDLFEKYLRFLDEQGWFDANLVSHAWLSRVTPRYDWVVVDEVQDLTNVQLLLILKSLRAAEHFLLCGDANQIVHPNFFSWSKVKSLFWQQQADSPGTPTDLVRILNANFRNSPQVTETANRLLHIKHARFGSVDRESNYLVRSCGPTQGRVGLLQDSERVKRDLDQRTAASTRFAILVLHPEQKSEVRKFFRTPLVFSIHEAKGLEYENVLLYGFLSSEEKRFRDIAADLTEADLQGELRYARARDKGDKSLEIYKFYINALYVAVTRAVRNLYLIEPRPKQHLLALLGLTEVHEGVDDVEATTSSLEEWRHEAHRLELQGKEEQAAEIREQILKQRTPPWTVLRGEALETLKQKALERGEKKAGIALMEYALIYYDQRLLNALIQSGVKAAKQPDKALATLEKKHYLPYTLKHPGGVLRETEQYGVDFRNVFDQTPLMVASRMGNADLIEALLDRDADTNLVDANGLNAFQIALERACADERFARRRLPAVYERLAPPSMDIQVDGRLVKLDRRLMEYLMLCIAMVLFYQRLGENYATRAALLSAADFEEILAQFPESIVPVRRKKRQYISSILAKNEIDRDDPYNRKLFLRWRRGEYIINPRLSLRIEGDWRRIYDVLSPQRLGAQLRDPLRWRQHLVHDPNAAAEQALDSLRAHLQALSDGRKLAELSRGSRR</sequence>
<proteinExistence type="predicted"/>
<keyword evidence="7" id="KW-0175">Coiled coil</keyword>
<dbReference type="InterPro" id="IPR027417">
    <property type="entry name" value="P-loop_NTPase"/>
</dbReference>
<evidence type="ECO:0000256" key="2">
    <source>
        <dbReference type="ARBA" id="ARBA00022801"/>
    </source>
</evidence>
<evidence type="ECO:0000256" key="5">
    <source>
        <dbReference type="PROSITE-ProRule" id="PRU00023"/>
    </source>
</evidence>
<dbReference type="Proteomes" id="UP000748752">
    <property type="component" value="Unassembled WGS sequence"/>
</dbReference>
<dbReference type="Pfam" id="PF00580">
    <property type="entry name" value="UvrD-helicase"/>
    <property type="match status" value="1"/>
</dbReference>
<comment type="caution">
    <text evidence="9">The sequence shown here is derived from an EMBL/GenBank/DDBJ whole genome shotgun (WGS) entry which is preliminary data.</text>
</comment>
<dbReference type="SMART" id="SM00248">
    <property type="entry name" value="ANK"/>
    <property type="match status" value="1"/>
</dbReference>
<dbReference type="InterPro" id="IPR036770">
    <property type="entry name" value="Ankyrin_rpt-contain_sf"/>
</dbReference>
<evidence type="ECO:0000256" key="6">
    <source>
        <dbReference type="PROSITE-ProRule" id="PRU00560"/>
    </source>
</evidence>
<dbReference type="SUPFAM" id="SSF52540">
    <property type="entry name" value="P-loop containing nucleoside triphosphate hydrolases"/>
    <property type="match status" value="1"/>
</dbReference>
<dbReference type="Gene3D" id="3.40.50.300">
    <property type="entry name" value="P-loop containing nucleotide triphosphate hydrolases"/>
    <property type="match status" value="2"/>
</dbReference>
<feature type="binding site" evidence="6">
    <location>
        <begin position="144"/>
        <end position="151"/>
    </location>
    <ligand>
        <name>ATP</name>
        <dbReference type="ChEBI" id="CHEBI:30616"/>
    </ligand>
</feature>
<keyword evidence="4 6" id="KW-0067">ATP-binding</keyword>
<keyword evidence="1 6" id="KW-0547">Nucleotide-binding</keyword>
<dbReference type="PROSITE" id="PS50088">
    <property type="entry name" value="ANK_REPEAT"/>
    <property type="match status" value="1"/>
</dbReference>
<dbReference type="RefSeq" id="WP_200236580.1">
    <property type="nucleotide sequence ID" value="NZ_NRRV01000020.1"/>
</dbReference>
<evidence type="ECO:0000256" key="4">
    <source>
        <dbReference type="ARBA" id="ARBA00022840"/>
    </source>
</evidence>
<feature type="repeat" description="ANK" evidence="5">
    <location>
        <begin position="712"/>
        <end position="744"/>
    </location>
</feature>
<reference evidence="9 10" key="1">
    <citation type="journal article" date="2020" name="Microorganisms">
        <title>Osmotic Adaptation and Compatible Solute Biosynthesis of Phototrophic Bacteria as Revealed from Genome Analyses.</title>
        <authorList>
            <person name="Imhoff J.F."/>
            <person name="Rahn T."/>
            <person name="Kunzel S."/>
            <person name="Keller A."/>
            <person name="Neulinger S.C."/>
        </authorList>
    </citation>
    <scope>NUCLEOTIDE SEQUENCE [LARGE SCALE GENOMIC DNA]</scope>
    <source>
        <strain evidence="9 10">DSM 6210</strain>
    </source>
</reference>
<feature type="domain" description="UvrD-like helicase ATP-binding" evidence="8">
    <location>
        <begin position="123"/>
        <end position="391"/>
    </location>
</feature>
<evidence type="ECO:0000256" key="3">
    <source>
        <dbReference type="ARBA" id="ARBA00022806"/>
    </source>
</evidence>
<evidence type="ECO:0000313" key="10">
    <source>
        <dbReference type="Proteomes" id="UP000748752"/>
    </source>
</evidence>
<dbReference type="PROSITE" id="PS50297">
    <property type="entry name" value="ANK_REP_REGION"/>
    <property type="match status" value="1"/>
</dbReference>
<dbReference type="PANTHER" id="PTHR21529">
    <property type="entry name" value="MAMMARY TURMOR VIRUS RECEPTOR HOMOLOG 1, 2 MTVR1, 2"/>
    <property type="match status" value="1"/>
</dbReference>
<dbReference type="PANTHER" id="PTHR21529:SF4">
    <property type="entry name" value="TPR AND ANKYRIN REPEAT-CONTAINING PROTEIN 1"/>
    <property type="match status" value="1"/>
</dbReference>
<accession>A0ABS1CI43</accession>
<dbReference type="Pfam" id="PF13857">
    <property type="entry name" value="Ank_5"/>
    <property type="match status" value="1"/>
</dbReference>
<keyword evidence="5" id="KW-0040">ANK repeat</keyword>